<dbReference type="InterPro" id="IPR037294">
    <property type="entry name" value="ABC_BtuC-like"/>
</dbReference>
<dbReference type="EMBL" id="CABEEZ010000126">
    <property type="protein sequence ID" value="VTR52657.1"/>
    <property type="molecule type" value="Genomic_DNA"/>
</dbReference>
<evidence type="ECO:0000256" key="4">
    <source>
        <dbReference type="ARBA" id="ARBA00022475"/>
    </source>
</evidence>
<sequence>MILGVRVPRVLLAMGAGSALALCGAALQGVFRNPFGRSTYYWSFLLEPLLAAPLAILLALPVLMLLLSAFVFGMLALLLIFAHHQRRCPEEYSFFGAGRGDPQRLLFCLRPALVQYLADSEEKLPSIVFWAARPALPRRIAISC</sequence>
<dbReference type="GO" id="GO:0005886">
    <property type="term" value="C:plasma membrane"/>
    <property type="evidence" value="ECO:0007669"/>
    <property type="project" value="UniProtKB-SubCell"/>
</dbReference>
<dbReference type="Pfam" id="PF01032">
    <property type="entry name" value="FecCD"/>
    <property type="match status" value="1"/>
</dbReference>
<organism evidence="9">
    <name type="scientific">Serratia fonticola</name>
    <dbReference type="NCBI Taxonomy" id="47917"/>
    <lineage>
        <taxon>Bacteria</taxon>
        <taxon>Pseudomonadati</taxon>
        <taxon>Pseudomonadota</taxon>
        <taxon>Gammaproteobacteria</taxon>
        <taxon>Enterobacterales</taxon>
        <taxon>Yersiniaceae</taxon>
        <taxon>Serratia</taxon>
    </lineage>
</organism>
<dbReference type="Gene3D" id="1.10.3470.10">
    <property type="entry name" value="ABC transporter involved in vitamin B12 uptake, BtuC"/>
    <property type="match status" value="1"/>
</dbReference>
<feature type="transmembrane region" description="Helical" evidence="8">
    <location>
        <begin position="49"/>
        <end position="82"/>
    </location>
</feature>
<comment type="subcellular location">
    <subcellularLocation>
        <location evidence="1">Cell membrane</location>
        <topology evidence="1">Multi-pass membrane protein</topology>
    </subcellularLocation>
</comment>
<evidence type="ECO:0000256" key="1">
    <source>
        <dbReference type="ARBA" id="ARBA00004651"/>
    </source>
</evidence>
<keyword evidence="6 8" id="KW-1133">Transmembrane helix</keyword>
<evidence type="ECO:0000256" key="2">
    <source>
        <dbReference type="ARBA" id="ARBA00007935"/>
    </source>
</evidence>
<reference evidence="9" key="1">
    <citation type="submission" date="2019-05" db="EMBL/GenBank/DDBJ databases">
        <authorList>
            <consortium name="Pathogen Informatics"/>
        </authorList>
    </citation>
    <scope>NUCLEOTIDE SEQUENCE [LARGE SCALE GENOMIC DNA]</scope>
    <source>
        <strain evidence="9">NCTC12965</strain>
    </source>
</reference>
<evidence type="ECO:0000256" key="7">
    <source>
        <dbReference type="ARBA" id="ARBA00023136"/>
    </source>
</evidence>
<evidence type="ECO:0000256" key="6">
    <source>
        <dbReference type="ARBA" id="ARBA00022989"/>
    </source>
</evidence>
<evidence type="ECO:0000256" key="5">
    <source>
        <dbReference type="ARBA" id="ARBA00022692"/>
    </source>
</evidence>
<keyword evidence="4" id="KW-1003">Cell membrane</keyword>
<protein>
    <submittedName>
        <fullName evidence="9">Probable ABC transporter permease protein HI_1471</fullName>
    </submittedName>
</protein>
<dbReference type="InterPro" id="IPR000522">
    <property type="entry name" value="ABC_transptr_permease_BtuC"/>
</dbReference>
<evidence type="ECO:0000313" key="9">
    <source>
        <dbReference type="EMBL" id="VTR52657.1"/>
    </source>
</evidence>
<evidence type="ECO:0000256" key="3">
    <source>
        <dbReference type="ARBA" id="ARBA00022448"/>
    </source>
</evidence>
<gene>
    <name evidence="9" type="ORF">NCTC12965_06412</name>
</gene>
<comment type="similarity">
    <text evidence="2">Belongs to the binding-protein-dependent transport system permease family. FecCD subfamily.</text>
</comment>
<keyword evidence="7 8" id="KW-0472">Membrane</keyword>
<proteinExistence type="inferred from homology"/>
<dbReference type="AlphaFoldDB" id="A0A4U9W0M6"/>
<evidence type="ECO:0000256" key="8">
    <source>
        <dbReference type="SAM" id="Phobius"/>
    </source>
</evidence>
<keyword evidence="3" id="KW-0813">Transport</keyword>
<accession>A0A4U9W0M6</accession>
<dbReference type="GO" id="GO:0022857">
    <property type="term" value="F:transmembrane transporter activity"/>
    <property type="evidence" value="ECO:0007669"/>
    <property type="project" value="InterPro"/>
</dbReference>
<dbReference type="SUPFAM" id="SSF81345">
    <property type="entry name" value="ABC transporter involved in vitamin B12 uptake, BtuC"/>
    <property type="match status" value="1"/>
</dbReference>
<name>A0A4U9W0M6_SERFO</name>
<keyword evidence="5 8" id="KW-0812">Transmembrane</keyword>